<reference evidence="7 8" key="1">
    <citation type="submission" date="2016-10" db="EMBL/GenBank/DDBJ databases">
        <title>Description of Gloeomargarita lithophora gen. nov., sp. nov., a thylakoid-bearing basal-branching cyanobacterium with intracellular carbonates, and proposal for Gloeomargaritales ord. nov.</title>
        <authorList>
            <person name="Moreira D."/>
            <person name="Tavera R."/>
            <person name="Benzerara K."/>
            <person name="Skouri-Panet F."/>
            <person name="Couradeau E."/>
            <person name="Gerard E."/>
            <person name="Loussert C."/>
            <person name="Novelo E."/>
            <person name="Zivanovic Y."/>
            <person name="Lopez-Garcia P."/>
        </authorList>
    </citation>
    <scope>NUCLEOTIDE SEQUENCE [LARGE SCALE GENOMIC DNA]</scope>
    <source>
        <strain evidence="7 8">D10</strain>
    </source>
</reference>
<dbReference type="AlphaFoldDB" id="A0A1J0A9P9"/>
<keyword evidence="5" id="KW-0449">Lipoprotein</keyword>
<name>A0A1J0A9P9_9CYAN</name>
<dbReference type="Proteomes" id="UP000180235">
    <property type="component" value="Chromosome"/>
</dbReference>
<accession>A0A1J0A9P9</accession>
<keyword evidence="4" id="KW-0564">Palmitate</keyword>
<keyword evidence="3" id="KW-0472">Membrane</keyword>
<protein>
    <submittedName>
        <fullName evidence="7">CsgG family protein</fullName>
    </submittedName>
</protein>
<evidence type="ECO:0000313" key="8">
    <source>
        <dbReference type="Proteomes" id="UP000180235"/>
    </source>
</evidence>
<feature type="chain" id="PRO_5009608695" evidence="6">
    <location>
        <begin position="29"/>
        <end position="327"/>
    </location>
</feature>
<sequence length="327" mass="33330">MNTGVKLLTLGMLALGGLSVALPTAVVAQGVGLEQIQVQTKKRLAVLDFDFASTGLTGLGLTGTVGPAKGVSDLLTNRLVQNGTFIMVERSRINQILAEQNLGATGRIEPATAAQIGRLLGADAVIIGTITQFNIEQSQSGVNVGLFGISTSSQKQKADVKLNARIVNTSTGEILAVAEGTGTADKGTGGATVYGIGGGSRTDARDQLLSAAAEQAVAQLADGLAQQSATLAALPALLPNVIAIVADVAPGRVILNKGAKDGLKPGMVMSVERVMREIKDPQTGKVLRADTQPVGRVQLTEVDAVSAVGRILSGQGLKVGDAAKPVE</sequence>
<evidence type="ECO:0000256" key="2">
    <source>
        <dbReference type="ARBA" id="ARBA00022729"/>
    </source>
</evidence>
<dbReference type="PANTHER" id="PTHR41164:SF1">
    <property type="entry name" value="CURLI PRODUCTION ASSEMBLY_TRANSPORT COMPONENT CSGG"/>
    <property type="match status" value="1"/>
</dbReference>
<evidence type="ECO:0000256" key="6">
    <source>
        <dbReference type="SAM" id="SignalP"/>
    </source>
</evidence>
<dbReference type="EMBL" id="CP017675">
    <property type="protein sequence ID" value="APB32647.1"/>
    <property type="molecule type" value="Genomic_DNA"/>
</dbReference>
<evidence type="ECO:0000313" key="7">
    <source>
        <dbReference type="EMBL" id="APB32647.1"/>
    </source>
</evidence>
<gene>
    <name evidence="7" type="ORF">GlitD10_0339</name>
</gene>
<keyword evidence="8" id="KW-1185">Reference proteome</keyword>
<dbReference type="GO" id="GO:0030288">
    <property type="term" value="C:outer membrane-bounded periplasmic space"/>
    <property type="evidence" value="ECO:0007669"/>
    <property type="project" value="InterPro"/>
</dbReference>
<evidence type="ECO:0000256" key="1">
    <source>
        <dbReference type="ARBA" id="ARBA00022475"/>
    </source>
</evidence>
<dbReference type="OrthoDB" id="554957at2"/>
<evidence type="ECO:0000256" key="4">
    <source>
        <dbReference type="ARBA" id="ARBA00023139"/>
    </source>
</evidence>
<dbReference type="PANTHER" id="PTHR41164">
    <property type="entry name" value="CURLI PRODUCTION ASSEMBLY/TRANSPORT COMPONENT CSGG"/>
    <property type="match status" value="1"/>
</dbReference>
<evidence type="ECO:0000256" key="5">
    <source>
        <dbReference type="ARBA" id="ARBA00023288"/>
    </source>
</evidence>
<feature type="signal peptide" evidence="6">
    <location>
        <begin position="1"/>
        <end position="28"/>
    </location>
</feature>
<dbReference type="InterPro" id="IPR005534">
    <property type="entry name" value="Curli_assmbl/transp-comp_CsgG"/>
</dbReference>
<keyword evidence="1" id="KW-1003">Cell membrane</keyword>
<keyword evidence="2 6" id="KW-0732">Signal</keyword>
<dbReference type="RefSeq" id="WP_071453352.1">
    <property type="nucleotide sequence ID" value="NZ_CP017675.1"/>
</dbReference>
<dbReference type="Pfam" id="PF03783">
    <property type="entry name" value="CsgG"/>
    <property type="match status" value="1"/>
</dbReference>
<organism evidence="7 8">
    <name type="scientific">Gloeomargarita lithophora Alchichica-D10</name>
    <dbReference type="NCBI Taxonomy" id="1188229"/>
    <lineage>
        <taxon>Bacteria</taxon>
        <taxon>Bacillati</taxon>
        <taxon>Cyanobacteriota</taxon>
        <taxon>Cyanophyceae</taxon>
        <taxon>Gloeomargaritales</taxon>
        <taxon>Gloeomargaritaceae</taxon>
        <taxon>Gloeomargarita</taxon>
    </lineage>
</organism>
<dbReference type="KEGG" id="glt:GlitD10_0339"/>
<dbReference type="STRING" id="1188229.GlitD10_0339"/>
<evidence type="ECO:0000256" key="3">
    <source>
        <dbReference type="ARBA" id="ARBA00023136"/>
    </source>
</evidence>
<proteinExistence type="predicted"/>
<dbReference type="Gene3D" id="3.40.50.10610">
    <property type="entry name" value="ABC-type transport auxiliary lipoprotein component"/>
    <property type="match status" value="1"/>
</dbReference>